<gene>
    <name evidence="2" type="ORF">ARMSODRAFT_961541</name>
</gene>
<sequence length="82" mass="8345">MSQYTSVGAQGGGSNPPSGGGRQGFIGNGGPSGGQGQGPSGDRHGDPRTVCLERAGIRMATIINQKDNGHISIKTRVIDLKK</sequence>
<name>A0A2H3B247_9AGAR</name>
<keyword evidence="3" id="KW-1185">Reference proteome</keyword>
<dbReference type="AlphaFoldDB" id="A0A2H3B247"/>
<proteinExistence type="predicted"/>
<evidence type="ECO:0000313" key="2">
    <source>
        <dbReference type="EMBL" id="PBK64951.1"/>
    </source>
</evidence>
<dbReference type="EMBL" id="KZ293448">
    <property type="protein sequence ID" value="PBK64951.1"/>
    <property type="molecule type" value="Genomic_DNA"/>
</dbReference>
<organism evidence="2 3">
    <name type="scientific">Armillaria solidipes</name>
    <dbReference type="NCBI Taxonomy" id="1076256"/>
    <lineage>
        <taxon>Eukaryota</taxon>
        <taxon>Fungi</taxon>
        <taxon>Dikarya</taxon>
        <taxon>Basidiomycota</taxon>
        <taxon>Agaricomycotina</taxon>
        <taxon>Agaricomycetes</taxon>
        <taxon>Agaricomycetidae</taxon>
        <taxon>Agaricales</taxon>
        <taxon>Marasmiineae</taxon>
        <taxon>Physalacriaceae</taxon>
        <taxon>Armillaria</taxon>
    </lineage>
</organism>
<feature type="region of interest" description="Disordered" evidence="1">
    <location>
        <begin position="1"/>
        <end position="51"/>
    </location>
</feature>
<evidence type="ECO:0000313" key="3">
    <source>
        <dbReference type="Proteomes" id="UP000218334"/>
    </source>
</evidence>
<protein>
    <submittedName>
        <fullName evidence="2">Uncharacterized protein</fullName>
    </submittedName>
</protein>
<dbReference type="Proteomes" id="UP000218334">
    <property type="component" value="Unassembled WGS sequence"/>
</dbReference>
<evidence type="ECO:0000256" key="1">
    <source>
        <dbReference type="SAM" id="MobiDB-lite"/>
    </source>
</evidence>
<reference evidence="3" key="1">
    <citation type="journal article" date="2017" name="Nat. Ecol. Evol.">
        <title>Genome expansion and lineage-specific genetic innovations in the forest pathogenic fungi Armillaria.</title>
        <authorList>
            <person name="Sipos G."/>
            <person name="Prasanna A.N."/>
            <person name="Walter M.C."/>
            <person name="O'Connor E."/>
            <person name="Balint B."/>
            <person name="Krizsan K."/>
            <person name="Kiss B."/>
            <person name="Hess J."/>
            <person name="Varga T."/>
            <person name="Slot J."/>
            <person name="Riley R."/>
            <person name="Boka B."/>
            <person name="Rigling D."/>
            <person name="Barry K."/>
            <person name="Lee J."/>
            <person name="Mihaltcheva S."/>
            <person name="LaButti K."/>
            <person name="Lipzen A."/>
            <person name="Waldron R."/>
            <person name="Moloney N.M."/>
            <person name="Sperisen C."/>
            <person name="Kredics L."/>
            <person name="Vagvoelgyi C."/>
            <person name="Patrignani A."/>
            <person name="Fitzpatrick D."/>
            <person name="Nagy I."/>
            <person name="Doyle S."/>
            <person name="Anderson J.B."/>
            <person name="Grigoriev I.V."/>
            <person name="Gueldener U."/>
            <person name="Muensterkoetter M."/>
            <person name="Nagy L.G."/>
        </authorList>
    </citation>
    <scope>NUCLEOTIDE SEQUENCE [LARGE SCALE GENOMIC DNA]</scope>
    <source>
        <strain evidence="3">28-4</strain>
    </source>
</reference>
<accession>A0A2H3B247</accession>
<feature type="compositionally biased region" description="Gly residues" evidence="1">
    <location>
        <begin position="9"/>
        <end position="39"/>
    </location>
</feature>